<keyword evidence="2" id="KW-0342">GTP-binding</keyword>
<protein>
    <submittedName>
        <fullName evidence="4">GTP-binding protein EngA</fullName>
    </submittedName>
</protein>
<dbReference type="PANTHER" id="PTHR43834:SF2">
    <property type="entry name" value="GTPASE DER"/>
    <property type="match status" value="1"/>
</dbReference>
<dbReference type="EMBL" id="LS991953">
    <property type="protein sequence ID" value="SYV92549.1"/>
    <property type="molecule type" value="Genomic_DNA"/>
</dbReference>
<dbReference type="InterPro" id="IPR027417">
    <property type="entry name" value="P-loop_NTPase"/>
</dbReference>
<dbReference type="InterPro" id="IPR006073">
    <property type="entry name" value="GTP-bd"/>
</dbReference>
<name>A0A3B0P7I1_MYCSY</name>
<dbReference type="SUPFAM" id="SSF52540">
    <property type="entry name" value="P-loop containing nucleoside triphosphate hydrolases"/>
    <property type="match status" value="1"/>
</dbReference>
<dbReference type="Proteomes" id="UP000259328">
    <property type="component" value="Chromosome"/>
</dbReference>
<dbReference type="GO" id="GO:0005525">
    <property type="term" value="F:GTP binding"/>
    <property type="evidence" value="ECO:0007669"/>
    <property type="project" value="UniProtKB-KW"/>
</dbReference>
<evidence type="ECO:0000313" key="4">
    <source>
        <dbReference type="EMBL" id="SYV92549.1"/>
    </source>
</evidence>
<dbReference type="AlphaFoldDB" id="A0A3B0P7I1"/>
<gene>
    <name evidence="4" type="primary">engA_2</name>
    <name evidence="4" type="ORF">NCTC10124_00273</name>
</gene>
<reference evidence="5" key="1">
    <citation type="submission" date="2018-06" db="EMBL/GenBank/DDBJ databases">
        <authorList>
            <consortium name="Pathogen Informatics"/>
        </authorList>
    </citation>
    <scope>NUCLEOTIDE SEQUENCE [LARGE SCALE GENOMIC DNA]</scope>
    <source>
        <strain evidence="5">NCTC10124</strain>
    </source>
</reference>
<accession>A0A3B0P7I1</accession>
<dbReference type="NCBIfam" id="TIGR00231">
    <property type="entry name" value="small_GTP"/>
    <property type="match status" value="1"/>
</dbReference>
<organism evidence="4 5">
    <name type="scientific">Mycoplasmopsis synoviae</name>
    <name type="common">Mycoplasma synoviae</name>
    <dbReference type="NCBI Taxonomy" id="2109"/>
    <lineage>
        <taxon>Bacteria</taxon>
        <taxon>Bacillati</taxon>
        <taxon>Mycoplasmatota</taxon>
        <taxon>Mycoplasmoidales</taxon>
        <taxon>Metamycoplasmataceae</taxon>
        <taxon>Mycoplasmopsis</taxon>
    </lineage>
</organism>
<keyword evidence="1" id="KW-0547">Nucleotide-binding</keyword>
<proteinExistence type="predicted"/>
<dbReference type="InterPro" id="IPR005225">
    <property type="entry name" value="Small_GTP-bd"/>
</dbReference>
<evidence type="ECO:0000256" key="2">
    <source>
        <dbReference type="ARBA" id="ARBA00023134"/>
    </source>
</evidence>
<feature type="domain" description="G" evidence="3">
    <location>
        <begin position="4"/>
        <end position="46"/>
    </location>
</feature>
<dbReference type="Pfam" id="PF01926">
    <property type="entry name" value="MMR_HSR1"/>
    <property type="match status" value="1"/>
</dbReference>
<sequence length="47" mass="5316">MKNTIAIIGRPNVGKSTLFNRLNGRKISIVDDTPGVTRDRLYEVISW</sequence>
<evidence type="ECO:0000259" key="3">
    <source>
        <dbReference type="Pfam" id="PF01926"/>
    </source>
</evidence>
<evidence type="ECO:0000256" key="1">
    <source>
        <dbReference type="ARBA" id="ARBA00022741"/>
    </source>
</evidence>
<feature type="non-terminal residue" evidence="4">
    <location>
        <position position="47"/>
    </location>
</feature>
<dbReference type="Gene3D" id="3.40.50.300">
    <property type="entry name" value="P-loop containing nucleotide triphosphate hydrolases"/>
    <property type="match status" value="1"/>
</dbReference>
<evidence type="ECO:0000313" key="5">
    <source>
        <dbReference type="Proteomes" id="UP000259328"/>
    </source>
</evidence>
<dbReference type="PANTHER" id="PTHR43834">
    <property type="entry name" value="GTPASE DER"/>
    <property type="match status" value="1"/>
</dbReference>